<dbReference type="Pfam" id="PF07734">
    <property type="entry name" value="FBA_1"/>
    <property type="match status" value="1"/>
</dbReference>
<dbReference type="AlphaFoldDB" id="A0A1J3D8C5"/>
<name>A0A1J3D8C5_NOCCA</name>
<organism evidence="2">
    <name type="scientific">Noccaea caerulescens</name>
    <name type="common">Alpine penny-cress</name>
    <name type="synonym">Thlaspi caerulescens</name>
    <dbReference type="NCBI Taxonomy" id="107243"/>
    <lineage>
        <taxon>Eukaryota</taxon>
        <taxon>Viridiplantae</taxon>
        <taxon>Streptophyta</taxon>
        <taxon>Embryophyta</taxon>
        <taxon>Tracheophyta</taxon>
        <taxon>Spermatophyta</taxon>
        <taxon>Magnoliopsida</taxon>
        <taxon>eudicotyledons</taxon>
        <taxon>Gunneridae</taxon>
        <taxon>Pentapetalae</taxon>
        <taxon>rosids</taxon>
        <taxon>malvids</taxon>
        <taxon>Brassicales</taxon>
        <taxon>Brassicaceae</taxon>
        <taxon>Coluteocarpeae</taxon>
        <taxon>Noccaea</taxon>
    </lineage>
</organism>
<evidence type="ECO:0000313" key="2">
    <source>
        <dbReference type="EMBL" id="JAU15343.1"/>
    </source>
</evidence>
<accession>A0A1J3D8C5</accession>
<evidence type="ECO:0000259" key="1">
    <source>
        <dbReference type="Pfam" id="PF07734"/>
    </source>
</evidence>
<gene>
    <name evidence="2" type="ORF">GA_TR10261_c0_g1_i1_g.33760</name>
</gene>
<dbReference type="EMBL" id="GEVI01016977">
    <property type="protein sequence ID" value="JAU15343.1"/>
    <property type="molecule type" value="Transcribed_RNA"/>
</dbReference>
<protein>
    <submittedName>
        <fullName evidence="2">Putative F-box protein</fullName>
    </submittedName>
</protein>
<sequence>MDWCRYALGYSETEKKNTNTNTTCRSYKILRFMDIHIKQWGGGNRTQGDNLWYEIYHLDSGSWTTLDVVTPHWSINYGSFT</sequence>
<dbReference type="InterPro" id="IPR006527">
    <property type="entry name" value="F-box-assoc_dom_typ1"/>
</dbReference>
<proteinExistence type="predicted"/>
<reference evidence="2" key="1">
    <citation type="submission" date="2016-07" db="EMBL/GenBank/DDBJ databases">
        <title>De novo transcriptome assembly of four accessions of the metal hyperaccumulator plant Noccaea caerulescens.</title>
        <authorList>
            <person name="Blande D."/>
            <person name="Halimaa P."/>
            <person name="Tervahauta A.I."/>
            <person name="Aarts M.G."/>
            <person name="Karenlampi S.O."/>
        </authorList>
    </citation>
    <scope>NUCLEOTIDE SEQUENCE</scope>
</reference>
<feature type="domain" description="F-box associated beta-propeller type 1" evidence="1">
    <location>
        <begin position="3"/>
        <end position="77"/>
    </location>
</feature>